<dbReference type="InterPro" id="IPR016040">
    <property type="entry name" value="NAD(P)-bd_dom"/>
</dbReference>
<dbReference type="Gene3D" id="3.40.50.720">
    <property type="entry name" value="NAD(P)-binding Rossmann-like Domain"/>
    <property type="match status" value="1"/>
</dbReference>
<organism evidence="2">
    <name type="scientific">marine sediment metagenome</name>
    <dbReference type="NCBI Taxonomy" id="412755"/>
    <lineage>
        <taxon>unclassified sequences</taxon>
        <taxon>metagenomes</taxon>
        <taxon>ecological metagenomes</taxon>
    </lineage>
</organism>
<evidence type="ECO:0000259" key="1">
    <source>
        <dbReference type="Pfam" id="PF16363"/>
    </source>
</evidence>
<sequence>VVHLAAESHVDRSIMGAEIAGQTNFMGTLALLEAAREADLRCFLHMSTDEVYGSIEQGYASEIAPFNPCSPYSASKAAADHLAHSYFVTYGLPVVIARPGNNYGPYQFPEKLVPLFVYRALRDEPLPVYGDGCQVRDWLHVKDCCRALRVLIERGQPGEAYNVPAGNERQNLETIRLILDELGKPESLIKHVEDRPGHDVRYGIAGDKIVALGWKPEIDWEQGMRQTVRWFADHQDWMEKSFQRGEDFHKLWYADRE</sequence>
<dbReference type="SUPFAM" id="SSF51735">
    <property type="entry name" value="NAD(P)-binding Rossmann-fold domains"/>
    <property type="match status" value="1"/>
</dbReference>
<feature type="non-terminal residue" evidence="2">
    <location>
        <position position="1"/>
    </location>
</feature>
<comment type="caution">
    <text evidence="2">The sequence shown here is derived from an EMBL/GenBank/DDBJ whole genome shotgun (WGS) entry which is preliminary data.</text>
</comment>
<reference evidence="2" key="1">
    <citation type="journal article" date="2014" name="Front. Microbiol.">
        <title>High frequency of phylogenetically diverse reductive dehalogenase-homologous genes in deep subseafloor sedimentary metagenomes.</title>
        <authorList>
            <person name="Kawai M."/>
            <person name="Futagami T."/>
            <person name="Toyoda A."/>
            <person name="Takaki Y."/>
            <person name="Nishi S."/>
            <person name="Hori S."/>
            <person name="Arai W."/>
            <person name="Tsubouchi T."/>
            <person name="Morono Y."/>
            <person name="Uchiyama I."/>
            <person name="Ito T."/>
            <person name="Fujiyama A."/>
            <person name="Inagaki F."/>
            <person name="Takami H."/>
        </authorList>
    </citation>
    <scope>NUCLEOTIDE SEQUENCE</scope>
    <source>
        <strain evidence="2">Expedition CK06-06</strain>
    </source>
</reference>
<name>X1CNS3_9ZZZZ</name>
<dbReference type="PANTHER" id="PTHR43000">
    <property type="entry name" value="DTDP-D-GLUCOSE 4,6-DEHYDRATASE-RELATED"/>
    <property type="match status" value="1"/>
</dbReference>
<accession>X1CNS3</accession>
<gene>
    <name evidence="2" type="ORF">S01H4_47269</name>
</gene>
<dbReference type="EMBL" id="BART01026511">
    <property type="protein sequence ID" value="GAG97793.1"/>
    <property type="molecule type" value="Genomic_DNA"/>
</dbReference>
<dbReference type="InterPro" id="IPR036291">
    <property type="entry name" value="NAD(P)-bd_dom_sf"/>
</dbReference>
<proteinExistence type="predicted"/>
<dbReference type="Pfam" id="PF16363">
    <property type="entry name" value="GDP_Man_Dehyd"/>
    <property type="match status" value="1"/>
</dbReference>
<evidence type="ECO:0000313" key="2">
    <source>
        <dbReference type="EMBL" id="GAG97793.1"/>
    </source>
</evidence>
<protein>
    <recommendedName>
        <fullName evidence="1">NAD(P)-binding domain-containing protein</fullName>
    </recommendedName>
</protein>
<feature type="domain" description="NAD(P)-binding" evidence="1">
    <location>
        <begin position="1"/>
        <end position="227"/>
    </location>
</feature>
<dbReference type="AlphaFoldDB" id="X1CNS3"/>